<protein>
    <submittedName>
        <fullName evidence="1">Uncharacterized protein</fullName>
    </submittedName>
</protein>
<accession>A0A392U751</accession>
<proteinExistence type="predicted"/>
<comment type="caution">
    <text evidence="1">The sequence shown here is derived from an EMBL/GenBank/DDBJ whole genome shotgun (WGS) entry which is preliminary data.</text>
</comment>
<dbReference type="EMBL" id="LXQA010733027">
    <property type="protein sequence ID" value="MCI68236.1"/>
    <property type="molecule type" value="Genomic_DNA"/>
</dbReference>
<evidence type="ECO:0000313" key="1">
    <source>
        <dbReference type="EMBL" id="MCI68236.1"/>
    </source>
</evidence>
<evidence type="ECO:0000313" key="2">
    <source>
        <dbReference type="Proteomes" id="UP000265520"/>
    </source>
</evidence>
<sequence>SRVAPTPEGKQEKQSYTARCAEPAARCANTRRLNRSGTLALRVAPETKLHAENVFLHGTVLLSSK</sequence>
<feature type="non-terminal residue" evidence="1">
    <location>
        <position position="1"/>
    </location>
</feature>
<name>A0A392U751_9FABA</name>
<dbReference type="Proteomes" id="UP000265520">
    <property type="component" value="Unassembled WGS sequence"/>
</dbReference>
<organism evidence="1 2">
    <name type="scientific">Trifolium medium</name>
    <dbReference type="NCBI Taxonomy" id="97028"/>
    <lineage>
        <taxon>Eukaryota</taxon>
        <taxon>Viridiplantae</taxon>
        <taxon>Streptophyta</taxon>
        <taxon>Embryophyta</taxon>
        <taxon>Tracheophyta</taxon>
        <taxon>Spermatophyta</taxon>
        <taxon>Magnoliopsida</taxon>
        <taxon>eudicotyledons</taxon>
        <taxon>Gunneridae</taxon>
        <taxon>Pentapetalae</taxon>
        <taxon>rosids</taxon>
        <taxon>fabids</taxon>
        <taxon>Fabales</taxon>
        <taxon>Fabaceae</taxon>
        <taxon>Papilionoideae</taxon>
        <taxon>50 kb inversion clade</taxon>
        <taxon>NPAAA clade</taxon>
        <taxon>Hologalegina</taxon>
        <taxon>IRL clade</taxon>
        <taxon>Trifolieae</taxon>
        <taxon>Trifolium</taxon>
    </lineage>
</organism>
<reference evidence="1 2" key="1">
    <citation type="journal article" date="2018" name="Front. Plant Sci.">
        <title>Red Clover (Trifolium pratense) and Zigzag Clover (T. medium) - A Picture of Genomic Similarities and Differences.</title>
        <authorList>
            <person name="Dluhosova J."/>
            <person name="Istvanek J."/>
            <person name="Nedelnik J."/>
            <person name="Repkova J."/>
        </authorList>
    </citation>
    <scope>NUCLEOTIDE SEQUENCE [LARGE SCALE GENOMIC DNA]</scope>
    <source>
        <strain evidence="2">cv. 10/8</strain>
        <tissue evidence="1">Leaf</tissue>
    </source>
</reference>
<keyword evidence="2" id="KW-1185">Reference proteome</keyword>
<dbReference type="AlphaFoldDB" id="A0A392U751"/>